<gene>
    <name evidence="2" type="ORF">EHS25_001307</name>
</gene>
<evidence type="ECO:0008006" key="4">
    <source>
        <dbReference type="Google" id="ProtNLM"/>
    </source>
</evidence>
<feature type="compositionally biased region" description="Basic and acidic residues" evidence="1">
    <location>
        <begin position="211"/>
        <end position="227"/>
    </location>
</feature>
<accession>A0A427YHZ2</accession>
<name>A0A427YHZ2_9TREE</name>
<feature type="compositionally biased region" description="Low complexity" evidence="1">
    <location>
        <begin position="132"/>
        <end position="147"/>
    </location>
</feature>
<feature type="region of interest" description="Disordered" evidence="1">
    <location>
        <begin position="329"/>
        <end position="366"/>
    </location>
</feature>
<comment type="caution">
    <text evidence="2">The sequence shown here is derived from an EMBL/GenBank/DDBJ whole genome shotgun (WGS) entry which is preliminary data.</text>
</comment>
<feature type="compositionally biased region" description="Polar residues" evidence="1">
    <location>
        <begin position="1"/>
        <end position="17"/>
    </location>
</feature>
<evidence type="ECO:0000256" key="1">
    <source>
        <dbReference type="SAM" id="MobiDB-lite"/>
    </source>
</evidence>
<feature type="compositionally biased region" description="Low complexity" evidence="1">
    <location>
        <begin position="356"/>
        <end position="366"/>
    </location>
</feature>
<dbReference type="EMBL" id="RSCD01000010">
    <property type="protein sequence ID" value="RSH90702.1"/>
    <property type="molecule type" value="Genomic_DNA"/>
</dbReference>
<feature type="compositionally biased region" description="Polar residues" evidence="1">
    <location>
        <begin position="402"/>
        <end position="414"/>
    </location>
</feature>
<dbReference type="AlphaFoldDB" id="A0A427YHZ2"/>
<dbReference type="OrthoDB" id="2565113at2759"/>
<sequence length="1022" mass="108297">MGSSVSSPANAPKSQGNLAVASSGSGQAASASISSPRQAPSAQMDLAALRAAAIKSAMGNRGNQGVVDEITTSHIPGSSTPPVTGPQHGGRRRPVPIATSNDASPGVRPATLPSRPSASTHSPTARSPIPPSLSIRPGSSFSGSSKRPASEEKEEGEISEDEESASPPPLPPMKKSRSQSPAQPSFPDINGRRFSIASSSGSGMRTASRVEQLREDKGKGRADRVARDSPGPVASAPPGESRPVSPVEQRRADTAVMTDSEARQYMDVLRNLLTEGFTPDALIRRGATAQYVSAVCEEIVEGSRRSQALWLEPREVRAVSEAPSVMLAGEASPAADADARSPSPDVDVSFQRQRSESMGSESSAEMKLIERMSSPPTLPPSLPPLPPPPIPRMLVPASSWTPGAQTPAVPNQTLPNPPPAQILSPRPVKIESYRPLAAKAQQSVAGPSIAVSSSLPVVLQPPHPSLPPRPIAPVLPRPIDSIAAHSSQSHIQRADVPPTGHVAVPSTGGPLSSKPIAPPLSIPTAVPGTSARDINAALAARTALLETRRKALDSMKRKRDGVRPLGQTGMDVDMSTRTSGTVTPVVDLEKSIEQQVADLEKEVLDLQSADIEVPMDIDEPEEGEIAPSPPKAELPAPAFPSTSSSLPFPRSIRGIKRPNAEDLETRPTSLPSRLPPPKRRSVFARIAQNRNRLIINLDDDSSESDSEDEVHASPAGTVTPVPIIIPGDAEREKLLAEKEESIRRLREQIAARMKAKEARLRDGLDSIRPSDNESLRQAAAEVVAEQQVDVSAITVEAAVEAMDIDEDASALMVVVSNGMDETTASAEQPRPKHDPTETDGTTEDPPLPHAAFRVYQPLLPRYPQLASPTLLNASLPQYNFTDPSPSQVDYLTDIDTALLGSIILTRKLRADPHLVVCTAEAGGGSCADPNCEDLHLLRDQATDEDLVGYVQHARPLAQVKDIVAALHQARMTTGSVDRSLTPLAKGKSKHKGKVKHPALPDQGRLDVDVARLLKLVAESLRG</sequence>
<feature type="compositionally biased region" description="Polar residues" evidence="1">
    <location>
        <begin position="196"/>
        <end position="205"/>
    </location>
</feature>
<feature type="compositionally biased region" description="Low complexity" evidence="1">
    <location>
        <begin position="19"/>
        <end position="35"/>
    </location>
</feature>
<protein>
    <recommendedName>
        <fullName evidence="4">Zinc-finger domain-containing protein</fullName>
    </recommendedName>
</protein>
<feature type="region of interest" description="Disordered" evidence="1">
    <location>
        <begin position="699"/>
        <end position="719"/>
    </location>
</feature>
<keyword evidence="3" id="KW-1185">Reference proteome</keyword>
<feature type="compositionally biased region" description="Polar residues" evidence="1">
    <location>
        <begin position="70"/>
        <end position="82"/>
    </location>
</feature>
<feature type="region of interest" description="Disordered" evidence="1">
    <location>
        <begin position="821"/>
        <end position="847"/>
    </location>
</feature>
<reference evidence="2 3" key="1">
    <citation type="submission" date="2018-11" db="EMBL/GenBank/DDBJ databases">
        <title>Genome sequence of Saitozyma podzolica DSM 27192.</title>
        <authorList>
            <person name="Aliyu H."/>
            <person name="Gorte O."/>
            <person name="Ochsenreither K."/>
        </authorList>
    </citation>
    <scope>NUCLEOTIDE SEQUENCE [LARGE SCALE GENOMIC DNA]</scope>
    <source>
        <strain evidence="2 3">DSM 27192</strain>
    </source>
</reference>
<dbReference type="Proteomes" id="UP000279259">
    <property type="component" value="Unassembled WGS sequence"/>
</dbReference>
<feature type="compositionally biased region" description="Low complexity" evidence="1">
    <location>
        <begin position="331"/>
        <end position="345"/>
    </location>
</feature>
<evidence type="ECO:0000313" key="2">
    <source>
        <dbReference type="EMBL" id="RSH90702.1"/>
    </source>
</evidence>
<feature type="region of interest" description="Disordered" evidence="1">
    <location>
        <begin position="977"/>
        <end position="1000"/>
    </location>
</feature>
<feature type="compositionally biased region" description="Basic residues" evidence="1">
    <location>
        <begin position="986"/>
        <end position="996"/>
    </location>
</feature>
<feature type="region of interest" description="Disordered" evidence="1">
    <location>
        <begin position="620"/>
        <end position="677"/>
    </location>
</feature>
<feature type="region of interest" description="Disordered" evidence="1">
    <location>
        <begin position="402"/>
        <end position="423"/>
    </location>
</feature>
<feature type="region of interest" description="Disordered" evidence="1">
    <location>
        <begin position="1"/>
        <end position="43"/>
    </location>
</feature>
<evidence type="ECO:0000313" key="3">
    <source>
        <dbReference type="Proteomes" id="UP000279259"/>
    </source>
</evidence>
<feature type="region of interest" description="Disordered" evidence="1">
    <location>
        <begin position="58"/>
        <end position="251"/>
    </location>
</feature>
<feature type="compositionally biased region" description="Acidic residues" evidence="1">
    <location>
        <begin position="152"/>
        <end position="164"/>
    </location>
</feature>
<feature type="region of interest" description="Disordered" evidence="1">
    <location>
        <begin position="555"/>
        <end position="578"/>
    </location>
</feature>
<organism evidence="2 3">
    <name type="scientific">Saitozyma podzolica</name>
    <dbReference type="NCBI Taxonomy" id="1890683"/>
    <lineage>
        <taxon>Eukaryota</taxon>
        <taxon>Fungi</taxon>
        <taxon>Dikarya</taxon>
        <taxon>Basidiomycota</taxon>
        <taxon>Agaricomycotina</taxon>
        <taxon>Tremellomycetes</taxon>
        <taxon>Tremellales</taxon>
        <taxon>Trimorphomycetaceae</taxon>
        <taxon>Saitozyma</taxon>
    </lineage>
</organism>
<feature type="compositionally biased region" description="Polar residues" evidence="1">
    <location>
        <begin position="114"/>
        <end position="125"/>
    </location>
</feature>
<feature type="compositionally biased region" description="Acidic residues" evidence="1">
    <location>
        <begin position="699"/>
        <end position="708"/>
    </location>
</feature>
<proteinExistence type="predicted"/>